<name>A0ABN2M3V9_9MICO</name>
<evidence type="ECO:0000256" key="1">
    <source>
        <dbReference type="ARBA" id="ARBA00004651"/>
    </source>
</evidence>
<evidence type="ECO:0000256" key="5">
    <source>
        <dbReference type="ARBA" id="ARBA00022692"/>
    </source>
</evidence>
<comment type="caution">
    <text evidence="9">The sequence shown here is derived from an EMBL/GenBank/DDBJ whole genome shotgun (WGS) entry which is preliminary data.</text>
</comment>
<feature type="transmembrane region" description="Helical" evidence="8">
    <location>
        <begin position="74"/>
        <end position="92"/>
    </location>
</feature>
<evidence type="ECO:0000256" key="4">
    <source>
        <dbReference type="ARBA" id="ARBA00022475"/>
    </source>
</evidence>
<feature type="transmembrane region" description="Helical" evidence="8">
    <location>
        <begin position="45"/>
        <end position="62"/>
    </location>
</feature>
<evidence type="ECO:0000256" key="2">
    <source>
        <dbReference type="ARBA" id="ARBA00009142"/>
    </source>
</evidence>
<comment type="subcellular location">
    <subcellularLocation>
        <location evidence="1 8">Cell membrane</location>
        <topology evidence="1 8">Multi-pass membrane protein</topology>
    </subcellularLocation>
</comment>
<dbReference type="InterPro" id="IPR002781">
    <property type="entry name" value="TM_pro_TauE-like"/>
</dbReference>
<keyword evidence="6 8" id="KW-1133">Transmembrane helix</keyword>
<dbReference type="Pfam" id="PF01925">
    <property type="entry name" value="TauE"/>
    <property type="match status" value="1"/>
</dbReference>
<dbReference type="PANTHER" id="PTHR30269">
    <property type="entry name" value="TRANSMEMBRANE PROTEIN YFCA"/>
    <property type="match status" value="1"/>
</dbReference>
<dbReference type="PANTHER" id="PTHR30269:SF23">
    <property type="entry name" value="MEMBRANE TRANSPORTER PROTEIN YDHB-RELATED"/>
    <property type="match status" value="1"/>
</dbReference>
<evidence type="ECO:0000313" key="9">
    <source>
        <dbReference type="EMBL" id="GAA1808717.1"/>
    </source>
</evidence>
<gene>
    <name evidence="9" type="ORF">GCM10009811_34990</name>
</gene>
<keyword evidence="4 8" id="KW-1003">Cell membrane</keyword>
<sequence>MGMTQLLLFGFAAFVIGYSKTAIGGLAVISVVIFASILPTRSSTAAILMVLIVGDLFAIWSYRRDCDLQLMRGLIPSVLPGLALGAGFLAIVDDTVLRRSIGALLLAMVALQLVVNARRDRLGQVAHGRAAAWAAGMGAGFATMTANAAGAVMTVYLVAKQVDKVRFVGTSAWFFFGINLLKIPFSTSLGLLAWADVWRALALAPLVGIGAWLGRHTIRRISQAAFEKAVLAASALSALALLVR</sequence>
<evidence type="ECO:0000256" key="7">
    <source>
        <dbReference type="ARBA" id="ARBA00023136"/>
    </source>
</evidence>
<comment type="similarity">
    <text evidence="2 8">Belongs to the 4-toluene sulfonate uptake permease (TSUP) (TC 2.A.102) family.</text>
</comment>
<proteinExistence type="inferred from homology"/>
<evidence type="ECO:0000256" key="3">
    <source>
        <dbReference type="ARBA" id="ARBA00022448"/>
    </source>
</evidence>
<dbReference type="EMBL" id="BAAAPO010000062">
    <property type="protein sequence ID" value="GAA1808717.1"/>
    <property type="molecule type" value="Genomic_DNA"/>
</dbReference>
<evidence type="ECO:0000256" key="8">
    <source>
        <dbReference type="RuleBase" id="RU363041"/>
    </source>
</evidence>
<dbReference type="InterPro" id="IPR052017">
    <property type="entry name" value="TSUP"/>
</dbReference>
<keyword evidence="10" id="KW-1185">Reference proteome</keyword>
<keyword evidence="5 8" id="KW-0812">Transmembrane</keyword>
<accession>A0ABN2M3V9</accession>
<evidence type="ECO:0000256" key="6">
    <source>
        <dbReference type="ARBA" id="ARBA00022989"/>
    </source>
</evidence>
<organism evidence="9 10">
    <name type="scientific">Nostocoides veronense</name>
    <dbReference type="NCBI Taxonomy" id="330836"/>
    <lineage>
        <taxon>Bacteria</taxon>
        <taxon>Bacillati</taxon>
        <taxon>Actinomycetota</taxon>
        <taxon>Actinomycetes</taxon>
        <taxon>Micrococcales</taxon>
        <taxon>Intrasporangiaceae</taxon>
        <taxon>Nostocoides</taxon>
    </lineage>
</organism>
<dbReference type="Proteomes" id="UP001499938">
    <property type="component" value="Unassembled WGS sequence"/>
</dbReference>
<keyword evidence="3" id="KW-0813">Transport</keyword>
<feature type="transmembrane region" description="Helical" evidence="8">
    <location>
        <begin position="165"/>
        <end position="185"/>
    </location>
</feature>
<keyword evidence="7 8" id="KW-0472">Membrane</keyword>
<evidence type="ECO:0000313" key="10">
    <source>
        <dbReference type="Proteomes" id="UP001499938"/>
    </source>
</evidence>
<feature type="transmembrane region" description="Helical" evidence="8">
    <location>
        <begin position="6"/>
        <end position="38"/>
    </location>
</feature>
<reference evidence="9 10" key="1">
    <citation type="journal article" date="2019" name="Int. J. Syst. Evol. Microbiol.">
        <title>The Global Catalogue of Microorganisms (GCM) 10K type strain sequencing project: providing services to taxonomists for standard genome sequencing and annotation.</title>
        <authorList>
            <consortium name="The Broad Institute Genomics Platform"/>
            <consortium name="The Broad Institute Genome Sequencing Center for Infectious Disease"/>
            <person name="Wu L."/>
            <person name="Ma J."/>
        </authorList>
    </citation>
    <scope>NUCLEOTIDE SEQUENCE [LARGE SCALE GENOMIC DNA]</scope>
    <source>
        <strain evidence="9 10">JCM 15592</strain>
    </source>
</reference>
<feature type="transmembrane region" description="Helical" evidence="8">
    <location>
        <begin position="130"/>
        <end position="158"/>
    </location>
</feature>
<protein>
    <recommendedName>
        <fullName evidence="8">Probable membrane transporter protein</fullName>
    </recommendedName>
</protein>
<feature type="transmembrane region" description="Helical" evidence="8">
    <location>
        <begin position="101"/>
        <end position="118"/>
    </location>
</feature>